<protein>
    <submittedName>
        <fullName evidence="2">Uncharacterized protein</fullName>
    </submittedName>
</protein>
<name>A0A1C6Z0A0_HAFAL</name>
<evidence type="ECO:0000256" key="1">
    <source>
        <dbReference type="SAM" id="MobiDB-lite"/>
    </source>
</evidence>
<evidence type="ECO:0000313" key="3">
    <source>
        <dbReference type="Proteomes" id="UP000094844"/>
    </source>
</evidence>
<feature type="region of interest" description="Disordered" evidence="1">
    <location>
        <begin position="1"/>
        <end position="21"/>
    </location>
</feature>
<dbReference type="AlphaFoldDB" id="A0A1C6Z0A0"/>
<evidence type="ECO:0000313" key="2">
    <source>
        <dbReference type="EMBL" id="SCM52576.1"/>
    </source>
</evidence>
<gene>
    <name evidence="2" type="ORF">BN1044_02060</name>
</gene>
<reference evidence="2 3" key="1">
    <citation type="submission" date="2016-09" db="EMBL/GenBank/DDBJ databases">
        <authorList>
            <person name="Capua I."/>
            <person name="De Benedictis P."/>
            <person name="Joannis T."/>
            <person name="Lombin L.H."/>
            <person name="Cattoli G."/>
        </authorList>
    </citation>
    <scope>NUCLEOTIDE SEQUENCE [LARGE SCALE GENOMIC DNA]</scope>
    <source>
        <strain evidence="2 3">GB001</strain>
    </source>
</reference>
<sequence length="65" mass="7349">MRAPAKQAEGRCQAGESGGSDWPPRLGRLYSVYVDFGVLGVRNLHRSHSDRTLLHLIRIRHLIDL</sequence>
<dbReference type="EMBL" id="FMIQ01000036">
    <property type="protein sequence ID" value="SCM52576.1"/>
    <property type="molecule type" value="Genomic_DNA"/>
</dbReference>
<dbReference type="Proteomes" id="UP000094844">
    <property type="component" value="Unassembled WGS sequence"/>
</dbReference>
<proteinExistence type="predicted"/>
<accession>A0A1C6Z0A0</accession>
<organism evidence="2 3">
    <name type="scientific">Hafnia alvei</name>
    <dbReference type="NCBI Taxonomy" id="569"/>
    <lineage>
        <taxon>Bacteria</taxon>
        <taxon>Pseudomonadati</taxon>
        <taxon>Pseudomonadota</taxon>
        <taxon>Gammaproteobacteria</taxon>
        <taxon>Enterobacterales</taxon>
        <taxon>Hafniaceae</taxon>
        <taxon>Hafnia</taxon>
    </lineage>
</organism>